<dbReference type="EMBL" id="CP033459">
    <property type="protein sequence ID" value="QFQ13622.1"/>
    <property type="molecule type" value="Genomic_DNA"/>
</dbReference>
<dbReference type="OrthoDB" id="9808773at2"/>
<keyword evidence="1 6" id="KW-0963">Cytoplasm</keyword>
<dbReference type="EC" id="2.1.1.-" evidence="6"/>
<keyword evidence="8" id="KW-1185">Reference proteome</keyword>
<accession>A0A5P8E9J9</accession>
<comment type="function">
    <text evidence="6">Specifically methylates the N7 position of a guanine in 16S rRNA.</text>
</comment>
<proteinExistence type="inferred from homology"/>
<dbReference type="GO" id="GO:0070043">
    <property type="term" value="F:rRNA (guanine-N7-)-methyltransferase activity"/>
    <property type="evidence" value="ECO:0007669"/>
    <property type="project" value="UniProtKB-UniRule"/>
</dbReference>
<feature type="binding site" evidence="6">
    <location>
        <position position="73"/>
    </location>
    <ligand>
        <name>S-adenosyl-L-methionine</name>
        <dbReference type="ChEBI" id="CHEBI:59789"/>
    </ligand>
</feature>
<gene>
    <name evidence="6 7" type="primary">rsmG</name>
    <name evidence="7" type="ORF">C7Y71_011735</name>
</gene>
<dbReference type="KEGG" id="alq:C7Y71_011735"/>
<evidence type="ECO:0000256" key="2">
    <source>
        <dbReference type="ARBA" id="ARBA00022552"/>
    </source>
</evidence>
<dbReference type="InterPro" id="IPR029063">
    <property type="entry name" value="SAM-dependent_MTases_sf"/>
</dbReference>
<feature type="binding site" evidence="6">
    <location>
        <position position="78"/>
    </location>
    <ligand>
        <name>S-adenosyl-L-methionine</name>
        <dbReference type="ChEBI" id="CHEBI:59789"/>
    </ligand>
</feature>
<evidence type="ECO:0000256" key="3">
    <source>
        <dbReference type="ARBA" id="ARBA00022603"/>
    </source>
</evidence>
<dbReference type="PIRSF" id="PIRSF003078">
    <property type="entry name" value="GidB"/>
    <property type="match status" value="1"/>
</dbReference>
<evidence type="ECO:0000313" key="7">
    <source>
        <dbReference type="EMBL" id="QFQ13622.1"/>
    </source>
</evidence>
<dbReference type="Pfam" id="PF02527">
    <property type="entry name" value="GidB"/>
    <property type="match status" value="1"/>
</dbReference>
<comment type="similarity">
    <text evidence="6">Belongs to the methyltransferase superfamily. RNA methyltransferase RsmG family.</text>
</comment>
<comment type="subcellular location">
    <subcellularLocation>
        <location evidence="6">Cytoplasm</location>
    </subcellularLocation>
</comment>
<comment type="caution">
    <text evidence="6">Lacks conserved residue(s) required for the propagation of feature annotation.</text>
</comment>
<evidence type="ECO:0000256" key="1">
    <source>
        <dbReference type="ARBA" id="ARBA00022490"/>
    </source>
</evidence>
<keyword evidence="2 6" id="KW-0698">rRNA processing</keyword>
<evidence type="ECO:0000256" key="6">
    <source>
        <dbReference type="HAMAP-Rule" id="MF_00074"/>
    </source>
</evidence>
<reference evidence="7 8" key="1">
    <citation type="submission" date="2018-11" db="EMBL/GenBank/DDBJ databases">
        <authorList>
            <person name="Na S.W."/>
            <person name="Baik M."/>
        </authorList>
    </citation>
    <scope>NUCLEOTIDE SEQUENCE [LARGE SCALE GENOMIC DNA]</scope>
    <source>
        <strain evidence="7 8">E39</strain>
    </source>
</reference>
<evidence type="ECO:0000313" key="8">
    <source>
        <dbReference type="Proteomes" id="UP000249375"/>
    </source>
</evidence>
<dbReference type="Proteomes" id="UP000249375">
    <property type="component" value="Chromosome"/>
</dbReference>
<dbReference type="AlphaFoldDB" id="A0A5P8E9J9"/>
<dbReference type="SUPFAM" id="SSF53335">
    <property type="entry name" value="S-adenosyl-L-methionine-dependent methyltransferases"/>
    <property type="match status" value="1"/>
</dbReference>
<dbReference type="PANTHER" id="PTHR31760:SF0">
    <property type="entry name" value="S-ADENOSYL-L-METHIONINE-DEPENDENT METHYLTRANSFERASES SUPERFAMILY PROTEIN"/>
    <property type="match status" value="1"/>
</dbReference>
<protein>
    <recommendedName>
        <fullName evidence="6">Ribosomal RNA small subunit methyltransferase G</fullName>
        <ecNumber evidence="6">2.1.1.-</ecNumber>
    </recommendedName>
    <alternativeName>
        <fullName evidence="6">16S rRNA 7-methylguanosine methyltransferase</fullName>
        <shortName evidence="6">16S rRNA m7G methyltransferase</shortName>
    </alternativeName>
</protein>
<dbReference type="RefSeq" id="WP_111899120.1">
    <property type="nucleotide sequence ID" value="NZ_CP033459.1"/>
</dbReference>
<keyword evidence="5 6" id="KW-0949">S-adenosyl-L-methionine</keyword>
<dbReference type="GO" id="GO:0005829">
    <property type="term" value="C:cytosol"/>
    <property type="evidence" value="ECO:0007669"/>
    <property type="project" value="TreeGrafter"/>
</dbReference>
<dbReference type="Gene3D" id="3.40.50.150">
    <property type="entry name" value="Vaccinia Virus protein VP39"/>
    <property type="match status" value="1"/>
</dbReference>
<evidence type="ECO:0000256" key="4">
    <source>
        <dbReference type="ARBA" id="ARBA00022679"/>
    </source>
</evidence>
<keyword evidence="4 6" id="KW-0808">Transferase</keyword>
<dbReference type="InterPro" id="IPR003682">
    <property type="entry name" value="rRNA_ssu_MeTfrase_G"/>
</dbReference>
<dbReference type="CDD" id="cd02440">
    <property type="entry name" value="AdoMet_MTases"/>
    <property type="match status" value="1"/>
</dbReference>
<dbReference type="HAMAP" id="MF_00074">
    <property type="entry name" value="16SrRNA_methyltr_G"/>
    <property type="match status" value="1"/>
</dbReference>
<evidence type="ECO:0000256" key="5">
    <source>
        <dbReference type="ARBA" id="ARBA00022691"/>
    </source>
</evidence>
<dbReference type="NCBIfam" id="TIGR00138">
    <property type="entry name" value="rsmG_gidB"/>
    <property type="match status" value="1"/>
</dbReference>
<organism evidence="7 8">
    <name type="scientific">Pseudoprevotella muciniphila</name>
    <dbReference type="NCBI Taxonomy" id="2133944"/>
    <lineage>
        <taxon>Bacteria</taxon>
        <taxon>Pseudomonadati</taxon>
        <taxon>Bacteroidota</taxon>
        <taxon>Bacteroidia</taxon>
        <taxon>Bacteroidales</taxon>
        <taxon>Prevotellaceae</taxon>
        <taxon>Pseudoprevotella</taxon>
    </lineage>
</organism>
<dbReference type="PANTHER" id="PTHR31760">
    <property type="entry name" value="S-ADENOSYL-L-METHIONINE-DEPENDENT METHYLTRANSFERASES SUPERFAMILY PROTEIN"/>
    <property type="match status" value="1"/>
</dbReference>
<name>A0A5P8E9J9_9BACT</name>
<feature type="binding site" evidence="6">
    <location>
        <position position="137"/>
    </location>
    <ligand>
        <name>S-adenosyl-L-methionine</name>
        <dbReference type="ChEBI" id="CHEBI:59789"/>
    </ligand>
</feature>
<sequence length="208" mass="23505">MAVQTIYKYFPNLSDIQREQFEALDGLYREWNAKINVISRKDIDNLYEHHILHSLGIAKVLCFRPGTNVMDVGTGGGLPGIPLAILFPETHFHLIDSIGKKIKVATAVCEGIGLKNVTLAHRNAIEEKETFDFVVSRAVMNLSELAKLVRKNISKKQKNSIPNGIVCLKGGDLHGELEPFKKSCETWNLSDFFDDEYYETKKVVYIHV</sequence>
<keyword evidence="3 6" id="KW-0489">Methyltransferase</keyword>